<evidence type="ECO:0000256" key="3">
    <source>
        <dbReference type="ARBA" id="ARBA00022833"/>
    </source>
</evidence>
<evidence type="ECO:0000256" key="6">
    <source>
        <dbReference type="ARBA" id="ARBA00023163"/>
    </source>
</evidence>
<evidence type="ECO:0000259" key="9">
    <source>
        <dbReference type="Pfam" id="PF02701"/>
    </source>
</evidence>
<dbReference type="GO" id="GO:0003700">
    <property type="term" value="F:DNA-binding transcription factor activity"/>
    <property type="evidence" value="ECO:0007669"/>
    <property type="project" value="InterPro"/>
</dbReference>
<evidence type="ECO:0000256" key="2">
    <source>
        <dbReference type="ARBA" id="ARBA00022771"/>
    </source>
</evidence>
<feature type="compositionally biased region" description="Low complexity" evidence="8">
    <location>
        <begin position="66"/>
        <end position="90"/>
    </location>
</feature>
<comment type="caution">
    <text evidence="10">The sequence shown here is derived from an EMBL/GenBank/DDBJ whole genome shotgun (WGS) entry which is preliminary data.</text>
</comment>
<evidence type="ECO:0000256" key="4">
    <source>
        <dbReference type="ARBA" id="ARBA00023015"/>
    </source>
</evidence>
<keyword evidence="1" id="KW-0479">Metal-binding</keyword>
<evidence type="ECO:0000256" key="7">
    <source>
        <dbReference type="ARBA" id="ARBA00023242"/>
    </source>
</evidence>
<dbReference type="GO" id="GO:0008270">
    <property type="term" value="F:zinc ion binding"/>
    <property type="evidence" value="ECO:0007669"/>
    <property type="project" value="UniProtKB-KW"/>
</dbReference>
<organism evidence="10 11">
    <name type="scientific">Cinnamomum micranthum f. kanehirae</name>
    <dbReference type="NCBI Taxonomy" id="337451"/>
    <lineage>
        <taxon>Eukaryota</taxon>
        <taxon>Viridiplantae</taxon>
        <taxon>Streptophyta</taxon>
        <taxon>Embryophyta</taxon>
        <taxon>Tracheophyta</taxon>
        <taxon>Spermatophyta</taxon>
        <taxon>Magnoliopsida</taxon>
        <taxon>Magnoliidae</taxon>
        <taxon>Laurales</taxon>
        <taxon>Lauraceae</taxon>
        <taxon>Cinnamomum</taxon>
    </lineage>
</organism>
<reference evidence="10 11" key="1">
    <citation type="journal article" date="2019" name="Nat. Plants">
        <title>Stout camphor tree genome fills gaps in understanding of flowering plant genome evolution.</title>
        <authorList>
            <person name="Chaw S.M."/>
            <person name="Liu Y.C."/>
            <person name="Wu Y.W."/>
            <person name="Wang H.Y."/>
            <person name="Lin C.I."/>
            <person name="Wu C.S."/>
            <person name="Ke H.M."/>
            <person name="Chang L.Y."/>
            <person name="Hsu C.Y."/>
            <person name="Yang H.T."/>
            <person name="Sudianto E."/>
            <person name="Hsu M.H."/>
            <person name="Wu K.P."/>
            <person name="Wang L.N."/>
            <person name="Leebens-Mack J.H."/>
            <person name="Tsai I.J."/>
        </authorList>
    </citation>
    <scope>NUCLEOTIDE SEQUENCE [LARGE SCALE GENOMIC DNA]</scope>
    <source>
        <strain evidence="11">cv. Chaw 1501</strain>
        <tissue evidence="10">Young leaves</tissue>
    </source>
</reference>
<keyword evidence="4" id="KW-0805">Transcription regulation</keyword>
<protein>
    <submittedName>
        <fullName evidence="10">Dof zinc finger protein DOF4.6-like protein isoform X2</fullName>
    </submittedName>
</protein>
<dbReference type="InterPro" id="IPR045174">
    <property type="entry name" value="Dof"/>
</dbReference>
<dbReference type="Pfam" id="PF02701">
    <property type="entry name" value="Zn_ribbon_Dof"/>
    <property type="match status" value="1"/>
</dbReference>
<keyword evidence="3" id="KW-0862">Zinc</keyword>
<sequence>MDTAQWPQPMEQIVSTTCSRPLMGEESKASKRAGSELPQTCRRYWTEGGSLRNVPVGGGTRKNKRPSSSSSANSKKTSDLTSPSSSLPSSQNPKFHQGQDLNLAYRTNNGFHNLSGFAQLPSGENHHNPSSTSFSELLRSGISSRGLASFMPMPVLDPNSEYPSGFGFHDLRPTLNFPLEGLVGGWRVMVEKEEIWSLF</sequence>
<dbReference type="OrthoDB" id="10652253at2759"/>
<keyword evidence="2" id="KW-0863">Zinc-finger</keyword>
<keyword evidence="11" id="KW-1185">Reference proteome</keyword>
<dbReference type="PANTHER" id="PTHR31992:SF285">
    <property type="entry name" value="DOF ZINC FINGER PROTEIN DOF4.6"/>
    <property type="match status" value="1"/>
</dbReference>
<accession>A0A3S3MIU5</accession>
<name>A0A3S3MIU5_9MAGN</name>
<dbReference type="PANTHER" id="PTHR31992">
    <property type="entry name" value="DOF ZINC FINGER PROTEIN DOF1.4-RELATED"/>
    <property type="match status" value="1"/>
</dbReference>
<keyword evidence="7" id="KW-0539">Nucleus</keyword>
<evidence type="ECO:0000256" key="8">
    <source>
        <dbReference type="SAM" id="MobiDB-lite"/>
    </source>
</evidence>
<feature type="domain" description="Dof-type" evidence="9">
    <location>
        <begin position="39"/>
        <end position="65"/>
    </location>
</feature>
<gene>
    <name evidence="10" type="ORF">CKAN_00944100</name>
</gene>
<dbReference type="EMBL" id="QPKB01000003">
    <property type="protein sequence ID" value="RWR80783.1"/>
    <property type="molecule type" value="Genomic_DNA"/>
</dbReference>
<proteinExistence type="predicted"/>
<evidence type="ECO:0000256" key="5">
    <source>
        <dbReference type="ARBA" id="ARBA00023125"/>
    </source>
</evidence>
<dbReference type="Proteomes" id="UP000283530">
    <property type="component" value="Unassembled WGS sequence"/>
</dbReference>
<keyword evidence="5" id="KW-0238">DNA-binding</keyword>
<evidence type="ECO:0000313" key="10">
    <source>
        <dbReference type="EMBL" id="RWR80783.1"/>
    </source>
</evidence>
<dbReference type="AlphaFoldDB" id="A0A3S3MIU5"/>
<evidence type="ECO:0000313" key="11">
    <source>
        <dbReference type="Proteomes" id="UP000283530"/>
    </source>
</evidence>
<feature type="region of interest" description="Disordered" evidence="8">
    <location>
        <begin position="116"/>
        <end position="135"/>
    </location>
</feature>
<dbReference type="InterPro" id="IPR003851">
    <property type="entry name" value="Znf_Dof"/>
</dbReference>
<feature type="region of interest" description="Disordered" evidence="8">
    <location>
        <begin position="1"/>
        <end position="97"/>
    </location>
</feature>
<evidence type="ECO:0000256" key="1">
    <source>
        <dbReference type="ARBA" id="ARBA00022723"/>
    </source>
</evidence>
<keyword evidence="6" id="KW-0804">Transcription</keyword>
<dbReference type="GO" id="GO:0003677">
    <property type="term" value="F:DNA binding"/>
    <property type="evidence" value="ECO:0007669"/>
    <property type="project" value="UniProtKB-KW"/>
</dbReference>